<reference evidence="1" key="1">
    <citation type="submission" date="2018-05" db="EMBL/GenBank/DDBJ databases">
        <authorList>
            <person name="Lanie J.A."/>
            <person name="Ng W.-L."/>
            <person name="Kazmierczak K.M."/>
            <person name="Andrzejewski T.M."/>
            <person name="Davidsen T.M."/>
            <person name="Wayne K.J."/>
            <person name="Tettelin H."/>
            <person name="Glass J.I."/>
            <person name="Rusch D."/>
            <person name="Podicherti R."/>
            <person name="Tsui H.-C.T."/>
            <person name="Winkler M.E."/>
        </authorList>
    </citation>
    <scope>NUCLEOTIDE SEQUENCE</scope>
</reference>
<feature type="non-terminal residue" evidence="1">
    <location>
        <position position="1"/>
    </location>
</feature>
<dbReference type="EMBL" id="UINC01080701">
    <property type="protein sequence ID" value="SVC23885.1"/>
    <property type="molecule type" value="Genomic_DNA"/>
</dbReference>
<name>A0A382KJW0_9ZZZZ</name>
<proteinExistence type="predicted"/>
<dbReference type="AlphaFoldDB" id="A0A382KJW0"/>
<gene>
    <name evidence="1" type="ORF">METZ01_LOCUS276739</name>
</gene>
<accession>A0A382KJW0</accession>
<protein>
    <submittedName>
        <fullName evidence="1">Uncharacterized protein</fullName>
    </submittedName>
</protein>
<evidence type="ECO:0000313" key="1">
    <source>
        <dbReference type="EMBL" id="SVC23885.1"/>
    </source>
</evidence>
<organism evidence="1">
    <name type="scientific">marine metagenome</name>
    <dbReference type="NCBI Taxonomy" id="408172"/>
    <lineage>
        <taxon>unclassified sequences</taxon>
        <taxon>metagenomes</taxon>
        <taxon>ecological metagenomes</taxon>
    </lineage>
</organism>
<sequence length="212" mass="22948">VCGYEPQGREFESLRARQLKQDVPDILLFDALRISYLDADMRHRRLPMTKVQYAFIALALAAAACSPPAPETTQPETAASSVLEDASAVASAAAPSVTITSGEFNTRGDQYEVTGTLPNGDEIEIDMVQSNGAWTAIEIQRDVAWSSVPELVRATAAAAPDLFEPVRVIESTQVADGSIVYELFRAAEDGIPSRGPDMEVRWHEGSAEVVPR</sequence>